<evidence type="ECO:0000256" key="5">
    <source>
        <dbReference type="ARBA" id="ARBA00023163"/>
    </source>
</evidence>
<dbReference type="Proteomes" id="UP001337655">
    <property type="component" value="Unassembled WGS sequence"/>
</dbReference>
<dbReference type="GO" id="GO:0008270">
    <property type="term" value="F:zinc ion binding"/>
    <property type="evidence" value="ECO:0007669"/>
    <property type="project" value="InterPro"/>
</dbReference>
<dbReference type="SMART" id="SM00066">
    <property type="entry name" value="GAL4"/>
    <property type="match status" value="1"/>
</dbReference>
<dbReference type="PROSITE" id="PS50048">
    <property type="entry name" value="ZN2_CY6_FUNGAL_2"/>
    <property type="match status" value="1"/>
</dbReference>
<evidence type="ECO:0000259" key="8">
    <source>
        <dbReference type="PROSITE" id="PS50048"/>
    </source>
</evidence>
<gene>
    <name evidence="9" type="ORF">LTR77_001615</name>
</gene>
<keyword evidence="10" id="KW-1185">Reference proteome</keyword>
<organism evidence="9 10">
    <name type="scientific">Saxophila tyrrhenica</name>
    <dbReference type="NCBI Taxonomy" id="1690608"/>
    <lineage>
        <taxon>Eukaryota</taxon>
        <taxon>Fungi</taxon>
        <taxon>Dikarya</taxon>
        <taxon>Ascomycota</taxon>
        <taxon>Pezizomycotina</taxon>
        <taxon>Dothideomycetes</taxon>
        <taxon>Dothideomycetidae</taxon>
        <taxon>Mycosphaerellales</taxon>
        <taxon>Extremaceae</taxon>
        <taxon>Saxophila</taxon>
    </lineage>
</organism>
<keyword evidence="3" id="KW-0805">Transcription regulation</keyword>
<dbReference type="CDD" id="cd12148">
    <property type="entry name" value="fungal_TF_MHR"/>
    <property type="match status" value="1"/>
</dbReference>
<evidence type="ECO:0000313" key="9">
    <source>
        <dbReference type="EMBL" id="KAK5174535.1"/>
    </source>
</evidence>
<dbReference type="CDD" id="cd00067">
    <property type="entry name" value="GAL4"/>
    <property type="match status" value="1"/>
</dbReference>
<protein>
    <recommendedName>
        <fullName evidence="8">Zn(2)-C6 fungal-type domain-containing protein</fullName>
    </recommendedName>
</protein>
<evidence type="ECO:0000256" key="3">
    <source>
        <dbReference type="ARBA" id="ARBA00023015"/>
    </source>
</evidence>
<reference evidence="9 10" key="1">
    <citation type="submission" date="2023-08" db="EMBL/GenBank/DDBJ databases">
        <title>Black Yeasts Isolated from many extreme environments.</title>
        <authorList>
            <person name="Coleine C."/>
            <person name="Stajich J.E."/>
            <person name="Selbmann L."/>
        </authorList>
    </citation>
    <scope>NUCLEOTIDE SEQUENCE [LARGE SCALE GENOMIC DNA]</scope>
    <source>
        <strain evidence="9 10">CCFEE 5935</strain>
    </source>
</reference>
<dbReference type="InterPro" id="IPR007219">
    <property type="entry name" value="XnlR_reg_dom"/>
</dbReference>
<dbReference type="PROSITE" id="PS00463">
    <property type="entry name" value="ZN2_CY6_FUNGAL_1"/>
    <property type="match status" value="1"/>
</dbReference>
<evidence type="ECO:0000313" key="10">
    <source>
        <dbReference type="Proteomes" id="UP001337655"/>
    </source>
</evidence>
<feature type="domain" description="Zn(2)-C6 fungal-type" evidence="8">
    <location>
        <begin position="13"/>
        <end position="46"/>
    </location>
</feature>
<name>A0AAV9PKS4_9PEZI</name>
<keyword evidence="6" id="KW-0539">Nucleus</keyword>
<evidence type="ECO:0000256" key="2">
    <source>
        <dbReference type="ARBA" id="ARBA00022723"/>
    </source>
</evidence>
<dbReference type="RefSeq" id="XP_064663204.1">
    <property type="nucleotide sequence ID" value="XM_064798877.1"/>
</dbReference>
<keyword evidence="4" id="KW-0238">DNA-binding</keyword>
<proteinExistence type="predicted"/>
<dbReference type="GO" id="GO:0006351">
    <property type="term" value="P:DNA-templated transcription"/>
    <property type="evidence" value="ECO:0007669"/>
    <property type="project" value="InterPro"/>
</dbReference>
<keyword evidence="5" id="KW-0804">Transcription</keyword>
<evidence type="ECO:0000256" key="6">
    <source>
        <dbReference type="ARBA" id="ARBA00023242"/>
    </source>
</evidence>
<dbReference type="PANTHER" id="PTHR31845:SF21">
    <property type="entry name" value="REGULATORY PROTEIN LEU3"/>
    <property type="match status" value="1"/>
</dbReference>
<dbReference type="Pfam" id="PF04082">
    <property type="entry name" value="Fungal_trans"/>
    <property type="match status" value="1"/>
</dbReference>
<dbReference type="PANTHER" id="PTHR31845">
    <property type="entry name" value="FINGER DOMAIN PROTEIN, PUTATIVE-RELATED"/>
    <property type="match status" value="1"/>
</dbReference>
<sequence length="599" mass="66901">MAGQGRRRRNVGVCVECRQHKLKCDTEETHPAPCSRCRAKNLDCAIDATFKRTPARQRARDMAAELERLRRERTCSQHSHSPDALPLVENPICNGESALDNRLVRLDTSAAGIQPARLGLSTFNESAIRERFRMFYDHFHPCLPILSPNVPIGTLQRHSPFLFWTIIAVTCRLERLPEQEIASFESSYTSLAQKASMTSPMTLYTIQALLLICTWPLTARFQLGDPSYLYCSAAIAGAGFLNLDRLGGRPSRNGRQMNKADTQSMSRTWLGLFCVAPSLELWYGTPRSFPALRDLNTISIHIERSEIPIELGAEATMISIGARHKDLLSSNANIAELDNFLQLQEAEVDKMATQCVAFSSPRLQFIALATKFQLLTASLTKAGHGGCSADVLVTPHRLDDVITVSSHMLDTYSTILHDHPGLDSVRRFRTLPKSYHRIHAEQSRQHSRQIITRMRDLYQSCSENVGGPLVGDEPGRAVQCLTVLLDGCESDLDYGKNERDDFQASSLFWNMLQRAYRLRRRSKADMDKASQPRPPVNAVAGNADPCNAPSPPIVMNEVNNSGLLGEAFNDNAFSNTIQDLPDFDWIWGQPNGLDAFNFV</sequence>
<evidence type="ECO:0000256" key="1">
    <source>
        <dbReference type="ARBA" id="ARBA00004123"/>
    </source>
</evidence>
<dbReference type="InterPro" id="IPR001138">
    <property type="entry name" value="Zn2Cys6_DnaBD"/>
</dbReference>
<dbReference type="Gene3D" id="4.10.240.10">
    <property type="entry name" value="Zn(2)-C6 fungal-type DNA-binding domain"/>
    <property type="match status" value="1"/>
</dbReference>
<dbReference type="Pfam" id="PF00172">
    <property type="entry name" value="Zn_clus"/>
    <property type="match status" value="1"/>
</dbReference>
<feature type="region of interest" description="Disordered" evidence="7">
    <location>
        <begin position="524"/>
        <end position="543"/>
    </location>
</feature>
<dbReference type="GO" id="GO:0000981">
    <property type="term" value="F:DNA-binding transcription factor activity, RNA polymerase II-specific"/>
    <property type="evidence" value="ECO:0007669"/>
    <property type="project" value="InterPro"/>
</dbReference>
<dbReference type="EMBL" id="JAVRRT010000002">
    <property type="protein sequence ID" value="KAK5174535.1"/>
    <property type="molecule type" value="Genomic_DNA"/>
</dbReference>
<comment type="caution">
    <text evidence="9">The sequence shown here is derived from an EMBL/GenBank/DDBJ whole genome shotgun (WGS) entry which is preliminary data.</text>
</comment>
<dbReference type="GO" id="GO:0005634">
    <property type="term" value="C:nucleus"/>
    <property type="evidence" value="ECO:0007669"/>
    <property type="project" value="UniProtKB-SubCell"/>
</dbReference>
<dbReference type="SUPFAM" id="SSF57701">
    <property type="entry name" value="Zn2/Cys6 DNA-binding domain"/>
    <property type="match status" value="1"/>
</dbReference>
<evidence type="ECO:0000256" key="7">
    <source>
        <dbReference type="SAM" id="MobiDB-lite"/>
    </source>
</evidence>
<dbReference type="InterPro" id="IPR036864">
    <property type="entry name" value="Zn2-C6_fun-type_DNA-bd_sf"/>
</dbReference>
<accession>A0AAV9PKS4</accession>
<dbReference type="AlphaFoldDB" id="A0AAV9PKS4"/>
<dbReference type="GO" id="GO:0000976">
    <property type="term" value="F:transcription cis-regulatory region binding"/>
    <property type="evidence" value="ECO:0007669"/>
    <property type="project" value="TreeGrafter"/>
</dbReference>
<comment type="subcellular location">
    <subcellularLocation>
        <location evidence="1">Nucleus</location>
    </subcellularLocation>
</comment>
<dbReference type="GeneID" id="89922963"/>
<evidence type="ECO:0000256" key="4">
    <source>
        <dbReference type="ARBA" id="ARBA00023125"/>
    </source>
</evidence>
<keyword evidence="2" id="KW-0479">Metal-binding</keyword>
<dbReference type="InterPro" id="IPR051089">
    <property type="entry name" value="prtT"/>
</dbReference>